<name>A0ABW7UU51_9ACTN</name>
<keyword evidence="1" id="KW-0805">Transcription regulation</keyword>
<keyword evidence="7" id="KW-1185">Reference proteome</keyword>
<dbReference type="Gene3D" id="1.10.10.10">
    <property type="entry name" value="Winged helix-like DNA-binding domain superfamily/Winged helix DNA-binding domain"/>
    <property type="match status" value="1"/>
</dbReference>
<dbReference type="InterPro" id="IPR050707">
    <property type="entry name" value="HTH_MetabolicPath_Reg"/>
</dbReference>
<organism evidence="6 7">
    <name type="scientific">Streptomyces pathocidini</name>
    <dbReference type="NCBI Taxonomy" id="1650571"/>
    <lineage>
        <taxon>Bacteria</taxon>
        <taxon>Bacillati</taxon>
        <taxon>Actinomycetota</taxon>
        <taxon>Actinomycetes</taxon>
        <taxon>Kitasatosporales</taxon>
        <taxon>Streptomycetaceae</taxon>
        <taxon>Streptomyces</taxon>
    </lineage>
</organism>
<comment type="caution">
    <text evidence="6">The sequence shown here is derived from an EMBL/GenBank/DDBJ whole genome shotgun (WGS) entry which is preliminary data.</text>
</comment>
<dbReference type="Pfam" id="PF09339">
    <property type="entry name" value="HTH_IclR"/>
    <property type="match status" value="1"/>
</dbReference>
<evidence type="ECO:0000256" key="1">
    <source>
        <dbReference type="ARBA" id="ARBA00023015"/>
    </source>
</evidence>
<dbReference type="Proteomes" id="UP001611548">
    <property type="component" value="Unassembled WGS sequence"/>
</dbReference>
<dbReference type="Gene3D" id="3.30.450.40">
    <property type="match status" value="1"/>
</dbReference>
<proteinExistence type="predicted"/>
<dbReference type="SUPFAM" id="SSF46785">
    <property type="entry name" value="Winged helix' DNA-binding domain"/>
    <property type="match status" value="1"/>
</dbReference>
<evidence type="ECO:0000256" key="3">
    <source>
        <dbReference type="ARBA" id="ARBA00023163"/>
    </source>
</evidence>
<feature type="domain" description="HTH iclR-type" evidence="4">
    <location>
        <begin position="7"/>
        <end position="67"/>
    </location>
</feature>
<gene>
    <name evidence="6" type="ORF">ACH429_18900</name>
</gene>
<dbReference type="PROSITE" id="PS51078">
    <property type="entry name" value="ICLR_ED"/>
    <property type="match status" value="1"/>
</dbReference>
<dbReference type="RefSeq" id="WP_055474236.1">
    <property type="nucleotide sequence ID" value="NZ_JBIRWE010000007.1"/>
</dbReference>
<sequence length="247" mass="26199">MTSRKGPRTADRTLEILETVAASAHPVSAKALARSLGCGLSTVYALLSPLTDRGYLVRGNGGYALGYQVSALHRSFRCQMGLDNGIHAVLARLRQAARAPATYVAYQGDGLLIADVATAAVHGETPGLDVGVDPRTHAHAHGKIALAAAGPATRRRYLDRSGPRRFTPNTISSEQRLTAELRRVRRDGLAVDLEEAHPGMACLAAPVPGPDGSLLGALSLSVRPEELRSRREQLAAAVRRAAHEAQL</sequence>
<keyword evidence="2" id="KW-0238">DNA-binding</keyword>
<dbReference type="PANTHER" id="PTHR30136:SF24">
    <property type="entry name" value="HTH-TYPE TRANSCRIPTIONAL REPRESSOR ALLR"/>
    <property type="match status" value="1"/>
</dbReference>
<evidence type="ECO:0000256" key="2">
    <source>
        <dbReference type="ARBA" id="ARBA00023125"/>
    </source>
</evidence>
<accession>A0ABW7UU51</accession>
<feature type="domain" description="IclR-ED" evidence="5">
    <location>
        <begin position="68"/>
        <end position="247"/>
    </location>
</feature>
<protein>
    <submittedName>
        <fullName evidence="6">IclR family transcriptional regulator</fullName>
    </submittedName>
</protein>
<dbReference type="Pfam" id="PF01614">
    <property type="entry name" value="IclR_C"/>
    <property type="match status" value="1"/>
</dbReference>
<dbReference type="PANTHER" id="PTHR30136">
    <property type="entry name" value="HELIX-TURN-HELIX TRANSCRIPTIONAL REGULATOR, ICLR FAMILY"/>
    <property type="match status" value="1"/>
</dbReference>
<dbReference type="InterPro" id="IPR005471">
    <property type="entry name" value="Tscrpt_reg_IclR_N"/>
</dbReference>
<dbReference type="InterPro" id="IPR029016">
    <property type="entry name" value="GAF-like_dom_sf"/>
</dbReference>
<dbReference type="InterPro" id="IPR036390">
    <property type="entry name" value="WH_DNA-bd_sf"/>
</dbReference>
<reference evidence="6 7" key="1">
    <citation type="submission" date="2024-10" db="EMBL/GenBank/DDBJ databases">
        <title>The Natural Products Discovery Center: Release of the First 8490 Sequenced Strains for Exploring Actinobacteria Biosynthetic Diversity.</title>
        <authorList>
            <person name="Kalkreuter E."/>
            <person name="Kautsar S.A."/>
            <person name="Yang D."/>
            <person name="Bader C.D."/>
            <person name="Teijaro C.N."/>
            <person name="Fluegel L."/>
            <person name="Davis C.M."/>
            <person name="Simpson J.R."/>
            <person name="Lauterbach L."/>
            <person name="Steele A.D."/>
            <person name="Gui C."/>
            <person name="Meng S."/>
            <person name="Li G."/>
            <person name="Viehrig K."/>
            <person name="Ye F."/>
            <person name="Su P."/>
            <person name="Kiefer A.F."/>
            <person name="Nichols A."/>
            <person name="Cepeda A.J."/>
            <person name="Yan W."/>
            <person name="Fan B."/>
            <person name="Jiang Y."/>
            <person name="Adhikari A."/>
            <person name="Zheng C.-J."/>
            <person name="Schuster L."/>
            <person name="Cowan T.M."/>
            <person name="Smanski M.J."/>
            <person name="Chevrette M.G."/>
            <person name="De Carvalho L.P.S."/>
            <person name="Shen B."/>
        </authorList>
    </citation>
    <scope>NUCLEOTIDE SEQUENCE [LARGE SCALE GENOMIC DNA]</scope>
    <source>
        <strain evidence="6 7">NPDC020327</strain>
    </source>
</reference>
<evidence type="ECO:0000259" key="5">
    <source>
        <dbReference type="PROSITE" id="PS51078"/>
    </source>
</evidence>
<keyword evidence="3" id="KW-0804">Transcription</keyword>
<dbReference type="PROSITE" id="PS51077">
    <property type="entry name" value="HTH_ICLR"/>
    <property type="match status" value="1"/>
</dbReference>
<evidence type="ECO:0000313" key="6">
    <source>
        <dbReference type="EMBL" id="MFI1966145.1"/>
    </source>
</evidence>
<dbReference type="EMBL" id="JBIRWE010000007">
    <property type="protein sequence ID" value="MFI1966145.1"/>
    <property type="molecule type" value="Genomic_DNA"/>
</dbReference>
<dbReference type="InterPro" id="IPR036388">
    <property type="entry name" value="WH-like_DNA-bd_sf"/>
</dbReference>
<evidence type="ECO:0000313" key="7">
    <source>
        <dbReference type="Proteomes" id="UP001611548"/>
    </source>
</evidence>
<dbReference type="SUPFAM" id="SSF55781">
    <property type="entry name" value="GAF domain-like"/>
    <property type="match status" value="1"/>
</dbReference>
<evidence type="ECO:0000259" key="4">
    <source>
        <dbReference type="PROSITE" id="PS51077"/>
    </source>
</evidence>
<dbReference type="InterPro" id="IPR014757">
    <property type="entry name" value="Tscrpt_reg_IclR_C"/>
</dbReference>